<protein>
    <recommendedName>
        <fullName evidence="4">CU044_5270 family protein</fullName>
    </recommendedName>
</protein>
<evidence type="ECO:0000256" key="1">
    <source>
        <dbReference type="SAM" id="MobiDB-lite"/>
    </source>
</evidence>
<name>A0A1H0SSE6_9PSEU</name>
<dbReference type="STRING" id="504798.SAMN05421871_11472"/>
<reference evidence="3" key="1">
    <citation type="submission" date="2016-10" db="EMBL/GenBank/DDBJ databases">
        <authorList>
            <person name="Varghese N."/>
            <person name="Submissions S."/>
        </authorList>
    </citation>
    <scope>NUCLEOTIDE SEQUENCE [LARGE SCALE GENOMIC DNA]</scope>
    <source>
        <strain evidence="3">IBRC-M 10655</strain>
    </source>
</reference>
<gene>
    <name evidence="2" type="ORF">SAMN05192558_10974</name>
</gene>
<dbReference type="RefSeq" id="WP_091379771.1">
    <property type="nucleotide sequence ID" value="NZ_FNDV01000014.1"/>
</dbReference>
<dbReference type="AlphaFoldDB" id="A0A1H0SSE6"/>
<evidence type="ECO:0008006" key="4">
    <source>
        <dbReference type="Google" id="ProtNLM"/>
    </source>
</evidence>
<organism evidence="2 3">
    <name type="scientific">Actinokineospora alba</name>
    <dbReference type="NCBI Taxonomy" id="504798"/>
    <lineage>
        <taxon>Bacteria</taxon>
        <taxon>Bacillati</taxon>
        <taxon>Actinomycetota</taxon>
        <taxon>Actinomycetes</taxon>
        <taxon>Pseudonocardiales</taxon>
        <taxon>Pseudonocardiaceae</taxon>
        <taxon>Actinokineospora</taxon>
    </lineage>
</organism>
<evidence type="ECO:0000313" key="2">
    <source>
        <dbReference type="EMBL" id="SDP44671.1"/>
    </source>
</evidence>
<feature type="region of interest" description="Disordered" evidence="1">
    <location>
        <begin position="146"/>
        <end position="190"/>
    </location>
</feature>
<keyword evidence="3" id="KW-1185">Reference proteome</keyword>
<sequence length="332" mass="34620">MSDDDLLRGFRSDVPEMTDASFAAGRARLTAAIGPGKPVLSTVSHDQPVVIPLPTEHRSPPTRRAAPWLVAAAAVAVVGVGAVMVMRAPDGVVGVGGQPTTTSTSVAPGSSPVNPAGDLAAAASDVEVPAGKYRYVKMVTTQAKSATGAGGSMVDEHWAPGTPGQDWLHRKASQGGIQGGNENNRPTEERGTADEIGVYELDALAALPSDPAVLYRDTQTAKGDRAADHLVGLLRSSWATAPQRAVLLGALGYFSEIGVLPDQVTADGRAATAVTWRTNQEIRHDLLIDPANARVIGYRNVAMAAFNGFTKDQEFMVAVFTDAVVPVIGDRP</sequence>
<evidence type="ECO:0000313" key="3">
    <source>
        <dbReference type="Proteomes" id="UP000199651"/>
    </source>
</evidence>
<dbReference type="EMBL" id="FNJB01000009">
    <property type="protein sequence ID" value="SDP44671.1"/>
    <property type="molecule type" value="Genomic_DNA"/>
</dbReference>
<proteinExistence type="predicted"/>
<accession>A0A1H0SSE6</accession>
<dbReference type="Proteomes" id="UP000199651">
    <property type="component" value="Unassembled WGS sequence"/>
</dbReference>